<dbReference type="Pfam" id="PF12804">
    <property type="entry name" value="NTP_transf_3"/>
    <property type="match status" value="1"/>
</dbReference>
<dbReference type="Gene3D" id="3.90.550.10">
    <property type="entry name" value="Spore Coat Polysaccharide Biosynthesis Protein SpsA, Chain A"/>
    <property type="match status" value="1"/>
</dbReference>
<organism evidence="4">
    <name type="scientific">hydrothermal vent metagenome</name>
    <dbReference type="NCBI Taxonomy" id="652676"/>
    <lineage>
        <taxon>unclassified sequences</taxon>
        <taxon>metagenomes</taxon>
        <taxon>ecological metagenomes</taxon>
    </lineage>
</organism>
<dbReference type="EMBL" id="UOGH01000089">
    <property type="protein sequence ID" value="VAX28553.1"/>
    <property type="molecule type" value="Genomic_DNA"/>
</dbReference>
<dbReference type="PANTHER" id="PTHR43584">
    <property type="entry name" value="NUCLEOTIDYL TRANSFERASE"/>
    <property type="match status" value="1"/>
</dbReference>
<evidence type="ECO:0000313" key="4">
    <source>
        <dbReference type="EMBL" id="VAX28553.1"/>
    </source>
</evidence>
<gene>
    <name evidence="4" type="ORF">MNBD_NITROSPIRAE02-1146</name>
</gene>
<keyword evidence="2" id="KW-0548">Nucleotidyltransferase</keyword>
<dbReference type="AlphaFoldDB" id="A0A3B1CVE1"/>
<proteinExistence type="predicted"/>
<protein>
    <recommendedName>
        <fullName evidence="3">MobA-like NTP transferase domain-containing protein</fullName>
    </recommendedName>
</protein>
<feature type="domain" description="MobA-like NTP transferase" evidence="3">
    <location>
        <begin position="26"/>
        <end position="143"/>
    </location>
</feature>
<keyword evidence="1" id="KW-0808">Transferase</keyword>
<dbReference type="InterPro" id="IPR029044">
    <property type="entry name" value="Nucleotide-diphossugar_trans"/>
</dbReference>
<name>A0A3B1CVE1_9ZZZZ</name>
<sequence length="246" mass="27597">MRAEKKLPDRVINKQYTGYKEAVLKAVILAAGAGTRIGNQLPKCLMELPSGKTIIGNQIDILKENGIREIVVVVGFKKDIIMEKYPDVVYKYNPFYHMTNTSKSLMMALQSIDVGDTLWLNGDVFLESAVVDIVLSEKGNVIAVNKAKCDDEEVKYKTGSDGRIVEISKSVERAEGESVGVNKIIAESFNPFMESLGQCKDSDYFERGIEICISKGMDFFPVDISKCKCVEIDFQEDFEKVKEFFE</sequence>
<dbReference type="InterPro" id="IPR050065">
    <property type="entry name" value="GlmU-like"/>
</dbReference>
<accession>A0A3B1CVE1</accession>
<dbReference type="PANTHER" id="PTHR43584:SF8">
    <property type="entry name" value="N-ACETYLMURAMATE ALPHA-1-PHOSPHATE URIDYLYLTRANSFERASE"/>
    <property type="match status" value="1"/>
</dbReference>
<dbReference type="GO" id="GO:0016779">
    <property type="term" value="F:nucleotidyltransferase activity"/>
    <property type="evidence" value="ECO:0007669"/>
    <property type="project" value="UniProtKB-KW"/>
</dbReference>
<evidence type="ECO:0000256" key="2">
    <source>
        <dbReference type="ARBA" id="ARBA00022695"/>
    </source>
</evidence>
<dbReference type="InterPro" id="IPR025877">
    <property type="entry name" value="MobA-like_NTP_Trfase"/>
</dbReference>
<reference evidence="4" key="1">
    <citation type="submission" date="2018-06" db="EMBL/GenBank/DDBJ databases">
        <authorList>
            <person name="Zhirakovskaya E."/>
        </authorList>
    </citation>
    <scope>NUCLEOTIDE SEQUENCE</scope>
</reference>
<dbReference type="CDD" id="cd02523">
    <property type="entry name" value="PC_cytidylyltransferase"/>
    <property type="match status" value="1"/>
</dbReference>
<evidence type="ECO:0000259" key="3">
    <source>
        <dbReference type="Pfam" id="PF12804"/>
    </source>
</evidence>
<evidence type="ECO:0000256" key="1">
    <source>
        <dbReference type="ARBA" id="ARBA00022679"/>
    </source>
</evidence>
<dbReference type="SUPFAM" id="SSF53448">
    <property type="entry name" value="Nucleotide-diphospho-sugar transferases"/>
    <property type="match status" value="1"/>
</dbReference>